<keyword evidence="6 8" id="KW-0139">CF(1)</keyword>
<protein>
    <recommendedName>
        <fullName evidence="8">ATP synthase subunit delta</fullName>
    </recommendedName>
    <alternativeName>
        <fullName evidence="8">ATP synthase F(1) sector subunit delta</fullName>
    </alternativeName>
    <alternativeName>
        <fullName evidence="8">F-type ATPase subunit delta</fullName>
        <shortName evidence="8">F-ATPase subunit delta</shortName>
    </alternativeName>
</protein>
<dbReference type="NCBIfam" id="NF004403">
    <property type="entry name" value="PRK05758.2-4"/>
    <property type="match status" value="1"/>
</dbReference>
<gene>
    <name evidence="8 9" type="primary">atpH</name>
    <name evidence="9" type="ORF">GCM10008025_05210</name>
</gene>
<dbReference type="InterPro" id="IPR020781">
    <property type="entry name" value="ATPase_OSCP/d_CS"/>
</dbReference>
<dbReference type="GO" id="GO:0045259">
    <property type="term" value="C:proton-transporting ATP synthase complex"/>
    <property type="evidence" value="ECO:0007669"/>
    <property type="project" value="UniProtKB-KW"/>
</dbReference>
<dbReference type="Gene3D" id="1.10.520.20">
    <property type="entry name" value="N-terminal domain of the delta subunit of the F1F0-ATP synthase"/>
    <property type="match status" value="1"/>
</dbReference>
<evidence type="ECO:0000313" key="10">
    <source>
        <dbReference type="Proteomes" id="UP000613512"/>
    </source>
</evidence>
<dbReference type="PANTHER" id="PTHR11910">
    <property type="entry name" value="ATP SYNTHASE DELTA CHAIN"/>
    <property type="match status" value="1"/>
</dbReference>
<evidence type="ECO:0000256" key="5">
    <source>
        <dbReference type="ARBA" id="ARBA00023136"/>
    </source>
</evidence>
<dbReference type="RefSeq" id="WP_188383133.1">
    <property type="nucleotide sequence ID" value="NZ_BMEY01000002.1"/>
</dbReference>
<dbReference type="EMBL" id="BMEY01000002">
    <property type="protein sequence ID" value="GGA64337.1"/>
    <property type="molecule type" value="Genomic_DNA"/>
</dbReference>
<organism evidence="9 10">
    <name type="scientific">Ornithinibacillus halotolerans</name>
    <dbReference type="NCBI Taxonomy" id="1274357"/>
    <lineage>
        <taxon>Bacteria</taxon>
        <taxon>Bacillati</taxon>
        <taxon>Bacillota</taxon>
        <taxon>Bacilli</taxon>
        <taxon>Bacillales</taxon>
        <taxon>Bacillaceae</taxon>
        <taxon>Ornithinibacillus</taxon>
    </lineage>
</organism>
<sequence length="181" mass="19905">MSEAIVAKRYADALFQLSGQKAALNDTLEELRVVKQVFGENKELHAFLAHPRVTNEKKQAFLNEVFTGVSKDVLNTLKILAVRHRIGLVSELVDAFEALVNEASGVAQGVVYSVRKLSDAEKAELEASFAKRLNKSVVKLDNVIDTTIVGGVKIRMGNTIFDGTISGKLRRIEQNIKLANI</sequence>
<dbReference type="Pfam" id="PF00213">
    <property type="entry name" value="OSCP"/>
    <property type="match status" value="1"/>
</dbReference>
<keyword evidence="10" id="KW-1185">Reference proteome</keyword>
<keyword evidence="4 8" id="KW-0406">Ion transport</keyword>
<evidence type="ECO:0000256" key="1">
    <source>
        <dbReference type="ARBA" id="ARBA00004370"/>
    </source>
</evidence>
<name>A0A916RSD3_9BACI</name>
<keyword evidence="2 8" id="KW-0813">Transport</keyword>
<evidence type="ECO:0000256" key="8">
    <source>
        <dbReference type="HAMAP-Rule" id="MF_01416"/>
    </source>
</evidence>
<proteinExistence type="inferred from homology"/>
<reference evidence="9" key="1">
    <citation type="journal article" date="2014" name="Int. J. Syst. Evol. Microbiol.">
        <title>Complete genome sequence of Corynebacterium casei LMG S-19264T (=DSM 44701T), isolated from a smear-ripened cheese.</title>
        <authorList>
            <consortium name="US DOE Joint Genome Institute (JGI-PGF)"/>
            <person name="Walter F."/>
            <person name="Albersmeier A."/>
            <person name="Kalinowski J."/>
            <person name="Ruckert C."/>
        </authorList>
    </citation>
    <scope>NUCLEOTIDE SEQUENCE</scope>
    <source>
        <strain evidence="9">CGMCC 1.12408</strain>
    </source>
</reference>
<dbReference type="SUPFAM" id="SSF47928">
    <property type="entry name" value="N-terminal domain of the delta subunit of the F1F0-ATP synthase"/>
    <property type="match status" value="1"/>
</dbReference>
<dbReference type="NCBIfam" id="TIGR01145">
    <property type="entry name" value="ATP_synt_delta"/>
    <property type="match status" value="1"/>
</dbReference>
<dbReference type="InterPro" id="IPR026015">
    <property type="entry name" value="ATP_synth_OSCP/delta_N_sf"/>
</dbReference>
<comment type="subcellular location">
    <subcellularLocation>
        <location evidence="8">Cell membrane</location>
        <topology evidence="8">Peripheral membrane protein</topology>
    </subcellularLocation>
    <subcellularLocation>
        <location evidence="1">Membrane</location>
    </subcellularLocation>
</comment>
<dbReference type="Proteomes" id="UP000613512">
    <property type="component" value="Unassembled WGS sequence"/>
</dbReference>
<evidence type="ECO:0000256" key="3">
    <source>
        <dbReference type="ARBA" id="ARBA00022781"/>
    </source>
</evidence>
<accession>A0A916RSD3</accession>
<evidence type="ECO:0000256" key="6">
    <source>
        <dbReference type="ARBA" id="ARBA00023196"/>
    </source>
</evidence>
<dbReference type="PRINTS" id="PR00125">
    <property type="entry name" value="ATPASEDELTA"/>
</dbReference>
<dbReference type="PROSITE" id="PS00389">
    <property type="entry name" value="ATPASE_DELTA"/>
    <property type="match status" value="1"/>
</dbReference>
<keyword evidence="3 8" id="KW-0375">Hydrogen ion transport</keyword>
<comment type="function">
    <text evidence="8">This protein is part of the stalk that links CF(0) to CF(1). It either transmits conformational changes from CF(0) to CF(1) or is implicated in proton conduction.</text>
</comment>
<dbReference type="InterPro" id="IPR000711">
    <property type="entry name" value="ATPase_OSCP/dsu"/>
</dbReference>
<keyword evidence="5 8" id="KW-0472">Membrane</keyword>
<keyword evidence="8" id="KW-1003">Cell membrane</keyword>
<evidence type="ECO:0000256" key="4">
    <source>
        <dbReference type="ARBA" id="ARBA00023065"/>
    </source>
</evidence>
<comment type="caution">
    <text evidence="9">The sequence shown here is derived from an EMBL/GenBank/DDBJ whole genome shotgun (WGS) entry which is preliminary data.</text>
</comment>
<dbReference type="AlphaFoldDB" id="A0A916RSD3"/>
<evidence type="ECO:0000256" key="7">
    <source>
        <dbReference type="ARBA" id="ARBA00023310"/>
    </source>
</evidence>
<dbReference type="GO" id="GO:0046933">
    <property type="term" value="F:proton-transporting ATP synthase activity, rotational mechanism"/>
    <property type="evidence" value="ECO:0007669"/>
    <property type="project" value="UniProtKB-UniRule"/>
</dbReference>
<dbReference type="HAMAP" id="MF_01416">
    <property type="entry name" value="ATP_synth_delta_bact"/>
    <property type="match status" value="1"/>
</dbReference>
<evidence type="ECO:0000313" key="9">
    <source>
        <dbReference type="EMBL" id="GGA64337.1"/>
    </source>
</evidence>
<evidence type="ECO:0000256" key="2">
    <source>
        <dbReference type="ARBA" id="ARBA00022448"/>
    </source>
</evidence>
<comment type="function">
    <text evidence="8">F(1)F(0) ATP synthase produces ATP from ADP in the presence of a proton or sodium gradient. F-type ATPases consist of two structural domains, F(1) containing the extramembraneous catalytic core and F(0) containing the membrane proton channel, linked together by a central stalk and a peripheral stalk. During catalysis, ATP synthesis in the catalytic domain of F(1) is coupled via a rotary mechanism of the central stalk subunits to proton translocation.</text>
</comment>
<comment type="similarity">
    <text evidence="8">Belongs to the ATPase delta chain family.</text>
</comment>
<dbReference type="GO" id="GO:0005886">
    <property type="term" value="C:plasma membrane"/>
    <property type="evidence" value="ECO:0007669"/>
    <property type="project" value="UniProtKB-SubCell"/>
</dbReference>
<keyword evidence="7 8" id="KW-0066">ATP synthesis</keyword>
<reference evidence="9" key="2">
    <citation type="submission" date="2020-09" db="EMBL/GenBank/DDBJ databases">
        <authorList>
            <person name="Sun Q."/>
            <person name="Zhou Y."/>
        </authorList>
    </citation>
    <scope>NUCLEOTIDE SEQUENCE</scope>
    <source>
        <strain evidence="9">CGMCC 1.12408</strain>
    </source>
</reference>